<dbReference type="EMBL" id="OU896718">
    <property type="protein sequence ID" value="CAG9815230.1"/>
    <property type="molecule type" value="Genomic_DNA"/>
</dbReference>
<evidence type="ECO:0000256" key="5">
    <source>
        <dbReference type="ARBA" id="ARBA00022729"/>
    </source>
</evidence>
<dbReference type="GO" id="GO:0016020">
    <property type="term" value="C:membrane"/>
    <property type="evidence" value="ECO:0007669"/>
    <property type="project" value="UniProtKB-SubCell"/>
</dbReference>
<dbReference type="PANTHER" id="PTHR46376:SF2">
    <property type="entry name" value="DISTRACTED, ISOFORM B"/>
    <property type="match status" value="1"/>
</dbReference>
<evidence type="ECO:0000256" key="11">
    <source>
        <dbReference type="ARBA" id="ARBA00023292"/>
    </source>
</evidence>
<keyword evidence="5 15" id="KW-0732">Signal</keyword>
<evidence type="ECO:0000256" key="8">
    <source>
        <dbReference type="ARBA" id="ARBA00023136"/>
    </source>
</evidence>
<dbReference type="PROSITE" id="PS01248">
    <property type="entry name" value="EGF_LAM_1"/>
    <property type="match status" value="1"/>
</dbReference>
<feature type="transmembrane region" description="Helical" evidence="14">
    <location>
        <begin position="1222"/>
        <end position="1243"/>
    </location>
</feature>
<evidence type="ECO:0000256" key="3">
    <source>
        <dbReference type="ARBA" id="ARBA00022536"/>
    </source>
</evidence>
<dbReference type="PROSITE" id="PS50027">
    <property type="entry name" value="EGF_LAM_2"/>
    <property type="match status" value="1"/>
</dbReference>
<evidence type="ECO:0008006" key="20">
    <source>
        <dbReference type="Google" id="ProtNLM"/>
    </source>
</evidence>
<evidence type="ECO:0000259" key="16">
    <source>
        <dbReference type="PROSITE" id="PS01180"/>
    </source>
</evidence>
<keyword evidence="9 12" id="KW-1015">Disulfide bond</keyword>
<dbReference type="SMART" id="SM00180">
    <property type="entry name" value="EGF_Lam"/>
    <property type="match status" value="2"/>
</dbReference>
<feature type="disulfide bond" evidence="12">
    <location>
        <begin position="1036"/>
        <end position="1050"/>
    </location>
</feature>
<dbReference type="GO" id="GO:0048513">
    <property type="term" value="P:animal organ development"/>
    <property type="evidence" value="ECO:0007669"/>
    <property type="project" value="UniProtKB-ARBA"/>
</dbReference>
<dbReference type="SMART" id="SM00423">
    <property type="entry name" value="PSI"/>
    <property type="match status" value="5"/>
</dbReference>
<dbReference type="InterPro" id="IPR056863">
    <property type="entry name" value="LMN_ATRN_NET-like_EGF"/>
</dbReference>
<dbReference type="InterPro" id="IPR056737">
    <property type="entry name" value="Beta-prop_ATRN-MKLN-like"/>
</dbReference>
<reference evidence="18" key="1">
    <citation type="submission" date="2022-01" db="EMBL/GenBank/DDBJ databases">
        <authorList>
            <person name="King R."/>
        </authorList>
    </citation>
    <scope>NUCLEOTIDE SEQUENCE</scope>
</reference>
<feature type="chain" id="PRO_5040163622" description="Attractin" evidence="15">
    <location>
        <begin position="25"/>
        <end position="1384"/>
    </location>
</feature>
<evidence type="ECO:0000256" key="1">
    <source>
        <dbReference type="ARBA" id="ARBA00004167"/>
    </source>
</evidence>
<feature type="compositionally biased region" description="Basic and acidic residues" evidence="13">
    <location>
        <begin position="1279"/>
        <end position="1295"/>
    </location>
</feature>
<evidence type="ECO:0000313" key="18">
    <source>
        <dbReference type="EMBL" id="CAG9815230.1"/>
    </source>
</evidence>
<dbReference type="PANTHER" id="PTHR46376">
    <property type="entry name" value="LEUCINE-ZIPPER-LIKE TRANSCRIPTIONAL REGULATOR 1"/>
    <property type="match status" value="1"/>
</dbReference>
<comment type="subcellular location">
    <subcellularLocation>
        <location evidence="1">Membrane</location>
        <topology evidence="1">Single-pass membrane protein</topology>
    </subcellularLocation>
</comment>
<keyword evidence="4 14" id="KW-0812">Transmembrane</keyword>
<evidence type="ECO:0000256" key="13">
    <source>
        <dbReference type="SAM" id="MobiDB-lite"/>
    </source>
</evidence>
<dbReference type="Pfam" id="PF24972">
    <property type="entry name" value="GBD_ATRN"/>
    <property type="match status" value="2"/>
</dbReference>
<feature type="domain" description="CUB" evidence="16">
    <location>
        <begin position="196"/>
        <end position="309"/>
    </location>
</feature>
<dbReference type="Gene3D" id="2.60.120.290">
    <property type="entry name" value="Spermadhesin, CUB domain"/>
    <property type="match status" value="1"/>
</dbReference>
<evidence type="ECO:0000256" key="2">
    <source>
        <dbReference type="ARBA" id="ARBA00022441"/>
    </source>
</evidence>
<evidence type="ECO:0000256" key="10">
    <source>
        <dbReference type="ARBA" id="ARBA00023180"/>
    </source>
</evidence>
<dbReference type="OrthoDB" id="9998912at2759"/>
<evidence type="ECO:0000256" key="12">
    <source>
        <dbReference type="PROSITE-ProRule" id="PRU00460"/>
    </source>
</evidence>
<dbReference type="Pfam" id="PF00053">
    <property type="entry name" value="EGF_laminin"/>
    <property type="match status" value="1"/>
</dbReference>
<sequence>MCRNFFIGCLASLIAFSLFADVLANAEEHFRNPSETENGNCRTKGTIGDQCKECDIQNHYYMDPVKKSCYYTVTTDYQYTFNLSKREDIHFSQINFMNSPPKEYDADFAITCSLPAKINITAKTKKSEEKLVYENYNCSTTCTGLKFPRSLYEFEGEDGTPQTTFFVNVYDFKPPLWIRVSFSQYPVLNLARYNITVATLGTTTGTIHDGSGNYSLTSKCSWLIDAPNSTITLHIEEFATECGWDHLYVYDGDSVDSPLLAVFSGLMYKDAYAIRRIPEVTAQSGAALIHFFSDDAYNMSGFNITYRINSCPSTISHLNCSGHGVCLEGGCSCDGGWGGAACHLRDCPDNCGTSDERGSCEPEKGCLCYADYKGADCGQLKSEGYWETVDVPGFTPNGSASHGAAVWRDSMYVIAGESYNRGYMMSVYDFNGNIWETHHYQDSPSPRYGHSTVIYGDKIFLYGGVLGNRGPTSELWAFDINAKTWENVTVKADSCNGSFLMCGPLKSVGHTATVVINNINKKVDRMIVIFGHSPHLGYLNAVQEYYFGTREWYIINTKGYPVKGGYGHTASWDPLTAKIYVYGGVVSESESSQYLSRNLYSYEPNERIWTLLADAPSARFLHTSTFVSEGLMLVFGGNTHNDTSHSFGAKCYSNELLAYDVLCDTWSTMAVPIDLYADLARYGHSAAVFEGSLYIYGGFDGQMLSDMLRYTPGDCGLGSESACLNSKSGVKCVWDSKSGSCRSVQHVARELVLRKEETHINRCPKLNRSAATTTIIHNTKKCEEMEDCLSCVQTTSGCVWCGNSCNINKKCSKVIGNATEPNPISKLGECPIDSSPICRQLHTCRACTSQPFCRWRFEHAKCGPHLAHTNATVEAAEPIQCQSVCSEFNSCLNCTQEECIWCQNEGRCVDKNAYTSSFPYGQCREWTTVHTKCRTRGSDENSQCGFYKTCAKCRDDPACGWCDDGSRTGLGTCMPGGYAGPTLHTRSLPSSTCPPERWHFTTCPKCQCNGHASCVDNTSTCMPCGNLTTGHHCEFCMKGFWGNPVNGGKCAPCQCNKQADECHRETGKCFCTTKGIIGDQCEKCDTANHYQPDPNNKSCYYDLTIDYQFTFNLSKKEDRHYTQINFRNSPIKADIDADFLITCSVLAKMNITVRTDNAEEKLIHENYNCTTVRSKFSKSLYKFGGEDNVTQTTFYVYVYDFQPPLWIQISFSQYPKLNLQQFFITFSSCFLMLLLVAAILWKIKQRYDMYRRRQRLFVEMEQMASRPFSQVLVEMEVKETKKPSAEDAKDGGESKGRKRGAADAPSPIALEPCYGSRAAVLSLLVRLPTGGEPYIGKGQSAGLAIASALVTLGNPRKMSIDQVKTETKGGKLRKSQSQHPDSCL</sequence>
<organism evidence="18 19">
    <name type="scientific">Phaedon cochleariae</name>
    <name type="common">Mustard beetle</name>
    <dbReference type="NCBI Taxonomy" id="80249"/>
    <lineage>
        <taxon>Eukaryota</taxon>
        <taxon>Metazoa</taxon>
        <taxon>Ecdysozoa</taxon>
        <taxon>Arthropoda</taxon>
        <taxon>Hexapoda</taxon>
        <taxon>Insecta</taxon>
        <taxon>Pterygota</taxon>
        <taxon>Neoptera</taxon>
        <taxon>Endopterygota</taxon>
        <taxon>Coleoptera</taxon>
        <taxon>Polyphaga</taxon>
        <taxon>Cucujiformia</taxon>
        <taxon>Chrysomeloidea</taxon>
        <taxon>Chrysomelidae</taxon>
        <taxon>Chrysomelinae</taxon>
        <taxon>Chrysomelini</taxon>
        <taxon>Phaedon</taxon>
    </lineage>
</organism>
<evidence type="ECO:0000256" key="14">
    <source>
        <dbReference type="SAM" id="Phobius"/>
    </source>
</evidence>
<dbReference type="SUPFAM" id="SSF117281">
    <property type="entry name" value="Kelch motif"/>
    <property type="match status" value="1"/>
</dbReference>
<accession>A0A9N9SD80</accession>
<evidence type="ECO:0000256" key="7">
    <source>
        <dbReference type="ARBA" id="ARBA00022989"/>
    </source>
</evidence>
<comment type="caution">
    <text evidence="12">Lacks conserved residue(s) required for the propagation of feature annotation.</text>
</comment>
<dbReference type="InterPro" id="IPR002049">
    <property type="entry name" value="LE_dom"/>
</dbReference>
<dbReference type="Pfam" id="PF24981">
    <property type="entry name" value="Beta-prop_ATRN-LZTR1"/>
    <property type="match status" value="1"/>
</dbReference>
<evidence type="ECO:0000313" key="19">
    <source>
        <dbReference type="Proteomes" id="UP001153737"/>
    </source>
</evidence>
<keyword evidence="2" id="KW-0880">Kelch repeat</keyword>
<dbReference type="InterPro" id="IPR000859">
    <property type="entry name" value="CUB_dom"/>
</dbReference>
<dbReference type="SMART" id="SM00042">
    <property type="entry name" value="CUB"/>
    <property type="match status" value="1"/>
</dbReference>
<dbReference type="GO" id="GO:0005794">
    <property type="term" value="C:Golgi apparatus"/>
    <property type="evidence" value="ECO:0007669"/>
    <property type="project" value="TreeGrafter"/>
</dbReference>
<keyword evidence="3" id="KW-0245">EGF-like domain</keyword>
<dbReference type="FunFam" id="2.10.25.10:FF:000079">
    <property type="entry name" value="Attractin like 1"/>
    <property type="match status" value="1"/>
</dbReference>
<dbReference type="GO" id="GO:0048731">
    <property type="term" value="P:system development"/>
    <property type="evidence" value="ECO:0007669"/>
    <property type="project" value="UniProtKB-ARBA"/>
</dbReference>
<feature type="signal peptide" evidence="15">
    <location>
        <begin position="1"/>
        <end position="24"/>
    </location>
</feature>
<dbReference type="Proteomes" id="UP001153737">
    <property type="component" value="Chromosome 12"/>
</dbReference>
<dbReference type="CDD" id="cd00041">
    <property type="entry name" value="CUB"/>
    <property type="match status" value="1"/>
</dbReference>
<dbReference type="PROSITE" id="PS01180">
    <property type="entry name" value="CUB"/>
    <property type="match status" value="1"/>
</dbReference>
<protein>
    <recommendedName>
        <fullName evidence="20">Attractin</fullName>
    </recommendedName>
</protein>
<dbReference type="InterPro" id="IPR035914">
    <property type="entry name" value="Sperma_CUB_dom_sf"/>
</dbReference>
<feature type="domain" description="Laminin EGF-like" evidence="17">
    <location>
        <begin position="1006"/>
        <end position="1052"/>
    </location>
</feature>
<dbReference type="CDD" id="cd00055">
    <property type="entry name" value="EGF_Lam"/>
    <property type="match status" value="2"/>
</dbReference>
<dbReference type="Pfam" id="PF01437">
    <property type="entry name" value="PSI"/>
    <property type="match status" value="1"/>
</dbReference>
<name>A0A9N9SD80_PHACE</name>
<dbReference type="InterPro" id="IPR051568">
    <property type="entry name" value="LZTR1/Attractin"/>
</dbReference>
<keyword evidence="7 14" id="KW-1133">Transmembrane helix</keyword>
<evidence type="ECO:0000259" key="17">
    <source>
        <dbReference type="PROSITE" id="PS50027"/>
    </source>
</evidence>
<dbReference type="InterPro" id="IPR015915">
    <property type="entry name" value="Kelch-typ_b-propeller"/>
</dbReference>
<evidence type="ECO:0000256" key="15">
    <source>
        <dbReference type="SAM" id="SignalP"/>
    </source>
</evidence>
<keyword evidence="19" id="KW-1185">Reference proteome</keyword>
<feature type="region of interest" description="Disordered" evidence="13">
    <location>
        <begin position="1360"/>
        <end position="1384"/>
    </location>
</feature>
<dbReference type="InterPro" id="IPR056732">
    <property type="entry name" value="GBD_ATRN"/>
</dbReference>
<dbReference type="Pfam" id="PF00431">
    <property type="entry name" value="CUB"/>
    <property type="match status" value="1"/>
</dbReference>
<keyword evidence="6" id="KW-0677">Repeat</keyword>
<dbReference type="Gene3D" id="2.10.25.10">
    <property type="entry name" value="Laminin"/>
    <property type="match status" value="1"/>
</dbReference>
<reference evidence="18" key="2">
    <citation type="submission" date="2022-10" db="EMBL/GenBank/DDBJ databases">
        <authorList>
            <consortium name="ENA_rothamsted_submissions"/>
            <consortium name="culmorum"/>
            <person name="King R."/>
        </authorList>
    </citation>
    <scope>NUCLEOTIDE SEQUENCE</scope>
</reference>
<dbReference type="Gene3D" id="2.120.10.80">
    <property type="entry name" value="Kelch-type beta propeller"/>
    <property type="match status" value="2"/>
</dbReference>
<dbReference type="InterPro" id="IPR016201">
    <property type="entry name" value="PSI"/>
</dbReference>
<dbReference type="Pfam" id="PF24973">
    <property type="entry name" value="EGF_LMN_ATRN"/>
    <property type="match status" value="1"/>
</dbReference>
<dbReference type="SUPFAM" id="SSF57196">
    <property type="entry name" value="EGF/Laminin"/>
    <property type="match status" value="1"/>
</dbReference>
<keyword evidence="8 14" id="KW-0472">Membrane</keyword>
<feature type="disulfide bond" evidence="12">
    <location>
        <begin position="1024"/>
        <end position="1033"/>
    </location>
</feature>
<dbReference type="InterPro" id="IPR002165">
    <property type="entry name" value="Plexin_repeat"/>
</dbReference>
<keyword evidence="10" id="KW-0325">Glycoprotein</keyword>
<evidence type="ECO:0000256" key="4">
    <source>
        <dbReference type="ARBA" id="ARBA00022692"/>
    </source>
</evidence>
<evidence type="ECO:0000256" key="9">
    <source>
        <dbReference type="ARBA" id="ARBA00023157"/>
    </source>
</evidence>
<proteinExistence type="predicted"/>
<feature type="region of interest" description="Disordered" evidence="13">
    <location>
        <begin position="1279"/>
        <end position="1304"/>
    </location>
</feature>
<evidence type="ECO:0000256" key="6">
    <source>
        <dbReference type="ARBA" id="ARBA00022737"/>
    </source>
</evidence>
<keyword evidence="11 12" id="KW-0424">Laminin EGF-like domain</keyword>
<gene>
    <name evidence="18" type="ORF">PHAECO_LOCUS3059</name>
</gene>
<dbReference type="SUPFAM" id="SSF49854">
    <property type="entry name" value="Spermadhesin, CUB domain"/>
    <property type="match status" value="1"/>
</dbReference>